<dbReference type="InterPro" id="IPR041457">
    <property type="entry name" value="CxC2_KDZ-assoc"/>
</dbReference>
<protein>
    <recommendedName>
        <fullName evidence="2">CxC2-like cysteine cluster KDZ transposase-associated domain-containing protein</fullName>
    </recommendedName>
</protein>
<dbReference type="GeneID" id="85362275"/>
<name>A0AA39J3E4_ARMTA</name>
<dbReference type="RefSeq" id="XP_060321950.1">
    <property type="nucleotide sequence ID" value="XM_060478727.1"/>
</dbReference>
<dbReference type="InterPro" id="IPR040521">
    <property type="entry name" value="KDZ"/>
</dbReference>
<reference evidence="3" key="1">
    <citation type="submission" date="2023-06" db="EMBL/GenBank/DDBJ databases">
        <authorList>
            <consortium name="Lawrence Berkeley National Laboratory"/>
            <person name="Ahrendt S."/>
            <person name="Sahu N."/>
            <person name="Indic B."/>
            <person name="Wong-Bajracharya J."/>
            <person name="Merenyi Z."/>
            <person name="Ke H.-M."/>
            <person name="Monk M."/>
            <person name="Kocsube S."/>
            <person name="Drula E."/>
            <person name="Lipzen A."/>
            <person name="Balint B."/>
            <person name="Henrissat B."/>
            <person name="Andreopoulos B."/>
            <person name="Martin F.M."/>
            <person name="Harder C.B."/>
            <person name="Rigling D."/>
            <person name="Ford K.L."/>
            <person name="Foster G.D."/>
            <person name="Pangilinan J."/>
            <person name="Papanicolaou A."/>
            <person name="Barry K."/>
            <person name="LaButti K."/>
            <person name="Viragh M."/>
            <person name="Koriabine M."/>
            <person name="Yan M."/>
            <person name="Riley R."/>
            <person name="Champramary S."/>
            <person name="Plett K.L."/>
            <person name="Tsai I.J."/>
            <person name="Slot J."/>
            <person name="Sipos G."/>
            <person name="Plett J."/>
            <person name="Nagy L.G."/>
            <person name="Grigoriev I.V."/>
        </authorList>
    </citation>
    <scope>NUCLEOTIDE SEQUENCE</scope>
    <source>
        <strain evidence="3">CCBAS 213</strain>
    </source>
</reference>
<feature type="region of interest" description="Disordered" evidence="1">
    <location>
        <begin position="1"/>
        <end position="56"/>
    </location>
</feature>
<accession>A0AA39J3E4</accession>
<dbReference type="Proteomes" id="UP001175211">
    <property type="component" value="Unassembled WGS sequence"/>
</dbReference>
<gene>
    <name evidence="3" type="ORF">EV420DRAFT_1653284</name>
</gene>
<comment type="caution">
    <text evidence="3">The sequence shown here is derived from an EMBL/GenBank/DDBJ whole genome shotgun (WGS) entry which is preliminary data.</text>
</comment>
<proteinExistence type="predicted"/>
<dbReference type="Pfam" id="PF18803">
    <property type="entry name" value="CxC2"/>
    <property type="match status" value="1"/>
</dbReference>
<evidence type="ECO:0000313" key="3">
    <source>
        <dbReference type="EMBL" id="KAK0435338.1"/>
    </source>
</evidence>
<evidence type="ECO:0000313" key="4">
    <source>
        <dbReference type="Proteomes" id="UP001175211"/>
    </source>
</evidence>
<keyword evidence="4" id="KW-1185">Reference proteome</keyword>
<evidence type="ECO:0000256" key="1">
    <source>
        <dbReference type="SAM" id="MobiDB-lite"/>
    </source>
</evidence>
<organism evidence="3 4">
    <name type="scientific">Armillaria tabescens</name>
    <name type="common">Ringless honey mushroom</name>
    <name type="synonym">Agaricus tabescens</name>
    <dbReference type="NCBI Taxonomy" id="1929756"/>
    <lineage>
        <taxon>Eukaryota</taxon>
        <taxon>Fungi</taxon>
        <taxon>Dikarya</taxon>
        <taxon>Basidiomycota</taxon>
        <taxon>Agaricomycotina</taxon>
        <taxon>Agaricomycetes</taxon>
        <taxon>Agaricomycetidae</taxon>
        <taxon>Agaricales</taxon>
        <taxon>Marasmiineae</taxon>
        <taxon>Physalacriaceae</taxon>
        <taxon>Desarmillaria</taxon>
    </lineage>
</organism>
<feature type="domain" description="CxC2-like cysteine cluster KDZ transposase-associated" evidence="2">
    <location>
        <begin position="215"/>
        <end position="320"/>
    </location>
</feature>
<dbReference type="EMBL" id="JAUEPS010000153">
    <property type="protein sequence ID" value="KAK0435338.1"/>
    <property type="molecule type" value="Genomic_DNA"/>
</dbReference>
<dbReference type="AlphaFoldDB" id="A0AA39J3E4"/>
<dbReference type="Pfam" id="PF18758">
    <property type="entry name" value="KDZ"/>
    <property type="match status" value="1"/>
</dbReference>
<evidence type="ECO:0000259" key="2">
    <source>
        <dbReference type="Pfam" id="PF18803"/>
    </source>
</evidence>
<sequence length="541" mass="61872">MKRGHCPQRLEGTHHRVEFEDDYDRVHSQTSGIDRHGHTSSSESKPLRGKAGWTLRSMWNPPDDSKLSLDVDGSGYEDQMNAEVFESTIFHDTMEPQKATRSKVSVSDKSLETSLRAEDGWKRRPHLVWKEQFRSVYLDEVTRHDRRGDARQNLKCPNCIARNVEEEVQGEPEVRCKDCFLSDLVCTSCCVRWHRQNPFHCIERWTGLYFAPIMLKAIGLHDQLNHQSFQCPLPVPCHVKLRILHTTGIHDVAVNYCGCGRQIPQHIQLLRRGWYPASQKVVKTCATFQLLELLHLFSLVSKMSTYHFYRTLERMTDNTGLNTPPSRKAALMRMLIQWCHLKLLKRGERVHDITGPEGTKPGELAVLCPSCPRPGINLPPDWDQAPPHLKFLYILLICIDANFRLKNQIVLSYSRDPGLGIGWAYFTAHEPYEEYVQSQATDADISNCMEFSAVAKSNTKFSKGLRYTGVVAVSCGRSEMVLPTCVGNTNKGERYANVDPLAAAAIRQFSDLLWVIISYDIACQWIKTIFTWMTSHWPSEL</sequence>